<proteinExistence type="predicted"/>
<accession>A0A2H1VH68</accession>
<gene>
    <name evidence="1" type="ORF">SFRICE_022955</name>
</gene>
<name>A0A2H1VH68_SPOFR</name>
<dbReference type="AlphaFoldDB" id="A0A2H1VH68"/>
<organism evidence="1">
    <name type="scientific">Spodoptera frugiperda</name>
    <name type="common">Fall armyworm</name>
    <dbReference type="NCBI Taxonomy" id="7108"/>
    <lineage>
        <taxon>Eukaryota</taxon>
        <taxon>Metazoa</taxon>
        <taxon>Ecdysozoa</taxon>
        <taxon>Arthropoda</taxon>
        <taxon>Hexapoda</taxon>
        <taxon>Insecta</taxon>
        <taxon>Pterygota</taxon>
        <taxon>Neoptera</taxon>
        <taxon>Endopterygota</taxon>
        <taxon>Lepidoptera</taxon>
        <taxon>Glossata</taxon>
        <taxon>Ditrysia</taxon>
        <taxon>Noctuoidea</taxon>
        <taxon>Noctuidae</taxon>
        <taxon>Amphipyrinae</taxon>
        <taxon>Spodoptera</taxon>
    </lineage>
</organism>
<reference evidence="1" key="1">
    <citation type="submission" date="2016-07" db="EMBL/GenBank/DDBJ databases">
        <authorList>
            <person name="Bretaudeau A."/>
        </authorList>
    </citation>
    <scope>NUCLEOTIDE SEQUENCE</scope>
    <source>
        <strain evidence="1">Rice</strain>
        <tissue evidence="1">Whole body</tissue>
    </source>
</reference>
<protein>
    <submittedName>
        <fullName evidence="1">SFRICE_022955</fullName>
    </submittedName>
</protein>
<evidence type="ECO:0000313" key="1">
    <source>
        <dbReference type="EMBL" id="SOQ40178.1"/>
    </source>
</evidence>
<dbReference type="EMBL" id="ODYU01002543">
    <property type="protein sequence ID" value="SOQ40178.1"/>
    <property type="molecule type" value="Genomic_DNA"/>
</dbReference>
<sequence length="80" mass="8699">MLVLQCMGAMIEGAVELWPNGSLDRNRESQASALLGRLDRSDTTASQKTDVKQRLRCVSEVTGAPITPLPNPRFSQALNS</sequence>